<feature type="domain" description="Ketoreductase" evidence="3">
    <location>
        <begin position="11"/>
        <end position="189"/>
    </location>
</feature>
<gene>
    <name evidence="4" type="ORF">BOW53_00395</name>
</gene>
<dbReference type="PROSITE" id="PS00061">
    <property type="entry name" value="ADH_SHORT"/>
    <property type="match status" value="1"/>
</dbReference>
<evidence type="ECO:0000313" key="4">
    <source>
        <dbReference type="EMBL" id="OOZ42334.1"/>
    </source>
</evidence>
<reference evidence="4 5" key="1">
    <citation type="submission" date="2016-11" db="EMBL/GenBank/DDBJ databases">
        <title>Mixed transmission modes and dynamic genome evolution in an obligate animal-bacterial symbiosis.</title>
        <authorList>
            <person name="Russell S.L."/>
            <person name="Corbett-Detig R.B."/>
            <person name="Cavanaugh C.M."/>
        </authorList>
    </citation>
    <scope>NUCLEOTIDE SEQUENCE [LARGE SCALE GENOMIC DNA]</scope>
    <source>
        <strain evidence="4">Sveles-Q1</strain>
    </source>
</reference>
<keyword evidence="2" id="KW-0560">Oxidoreductase</keyword>
<sequence>MSSKPFSLEGKCCLITGASSGIGQETASSIAANGGRVIATGRNIERLQNTLEQLEGEGHQGIQADLLQQSDIAHLVKQCPTLHGVVHCAGGSRVAPIKYTTDKIMRELHAINVEAPVALTRELVKRGTIAAGGSLIFISSLSAKFGWPGFVAYGSSKAALIGVSQSLASELAATRIRCNCLAPGMVKTPMLNGGYSEEQLSTDEQGYPFGYGTPQDIANAILFFLSDASRWITGQTLIMDGGATLQ</sequence>
<dbReference type="PANTHER" id="PTHR43477">
    <property type="entry name" value="DIHYDROANTICAPSIN 7-DEHYDROGENASE"/>
    <property type="match status" value="1"/>
</dbReference>
<dbReference type="InterPro" id="IPR057326">
    <property type="entry name" value="KR_dom"/>
</dbReference>
<dbReference type="PANTHER" id="PTHR43477:SF1">
    <property type="entry name" value="DIHYDROANTICAPSIN 7-DEHYDROGENASE"/>
    <property type="match status" value="1"/>
</dbReference>
<dbReference type="RefSeq" id="WP_078482093.1">
    <property type="nucleotide sequence ID" value="NZ_MPRL01000001.1"/>
</dbReference>
<protein>
    <recommendedName>
        <fullName evidence="3">Ketoreductase domain-containing protein</fullName>
    </recommendedName>
</protein>
<dbReference type="InterPro" id="IPR051122">
    <property type="entry name" value="SDR_DHRS6-like"/>
</dbReference>
<comment type="similarity">
    <text evidence="1">Belongs to the short-chain dehydrogenases/reductases (SDR) family.</text>
</comment>
<dbReference type="Proteomes" id="UP000191110">
    <property type="component" value="Unassembled WGS sequence"/>
</dbReference>
<dbReference type="InterPro" id="IPR002347">
    <property type="entry name" value="SDR_fam"/>
</dbReference>
<dbReference type="GO" id="GO:0016491">
    <property type="term" value="F:oxidoreductase activity"/>
    <property type="evidence" value="ECO:0007669"/>
    <property type="project" value="UniProtKB-KW"/>
</dbReference>
<evidence type="ECO:0000256" key="2">
    <source>
        <dbReference type="ARBA" id="ARBA00023002"/>
    </source>
</evidence>
<evidence type="ECO:0000313" key="5">
    <source>
        <dbReference type="Proteomes" id="UP000191110"/>
    </source>
</evidence>
<dbReference type="SMART" id="SM00822">
    <property type="entry name" value="PKS_KR"/>
    <property type="match status" value="1"/>
</dbReference>
<dbReference type="SUPFAM" id="SSF51735">
    <property type="entry name" value="NAD(P)-binding Rossmann-fold domains"/>
    <property type="match status" value="1"/>
</dbReference>
<comment type="caution">
    <text evidence="4">The sequence shown here is derived from an EMBL/GenBank/DDBJ whole genome shotgun (WGS) entry which is preliminary data.</text>
</comment>
<organism evidence="4 5">
    <name type="scientific">Solemya pervernicosa gill symbiont</name>
    <dbReference type="NCBI Taxonomy" id="642797"/>
    <lineage>
        <taxon>Bacteria</taxon>
        <taxon>Pseudomonadati</taxon>
        <taxon>Pseudomonadota</taxon>
        <taxon>Gammaproteobacteria</taxon>
        <taxon>sulfur-oxidizing symbionts</taxon>
    </lineage>
</organism>
<dbReference type="AlphaFoldDB" id="A0A1T2LBC9"/>
<dbReference type="Gene3D" id="3.40.50.720">
    <property type="entry name" value="NAD(P)-binding Rossmann-like Domain"/>
    <property type="match status" value="1"/>
</dbReference>
<proteinExistence type="inferred from homology"/>
<dbReference type="CDD" id="cd05233">
    <property type="entry name" value="SDR_c"/>
    <property type="match status" value="1"/>
</dbReference>
<evidence type="ECO:0000259" key="3">
    <source>
        <dbReference type="SMART" id="SM00822"/>
    </source>
</evidence>
<dbReference type="InterPro" id="IPR020904">
    <property type="entry name" value="Sc_DH/Rdtase_CS"/>
</dbReference>
<accession>A0A1T2LBC9</accession>
<dbReference type="EMBL" id="MPRL01000001">
    <property type="protein sequence ID" value="OOZ42334.1"/>
    <property type="molecule type" value="Genomic_DNA"/>
</dbReference>
<evidence type="ECO:0000256" key="1">
    <source>
        <dbReference type="ARBA" id="ARBA00006484"/>
    </source>
</evidence>
<dbReference type="PRINTS" id="PR00081">
    <property type="entry name" value="GDHRDH"/>
</dbReference>
<name>A0A1T2LBC9_9GAMM</name>
<keyword evidence="5" id="KW-1185">Reference proteome</keyword>
<dbReference type="FunFam" id="3.40.50.720:FF:000084">
    <property type="entry name" value="Short-chain dehydrogenase reductase"/>
    <property type="match status" value="1"/>
</dbReference>
<dbReference type="Pfam" id="PF13561">
    <property type="entry name" value="adh_short_C2"/>
    <property type="match status" value="1"/>
</dbReference>
<dbReference type="InterPro" id="IPR036291">
    <property type="entry name" value="NAD(P)-bd_dom_sf"/>
</dbReference>
<dbReference type="OrthoDB" id="286404at2"/>